<dbReference type="EMBL" id="DVMW01000006">
    <property type="protein sequence ID" value="HIU35101.1"/>
    <property type="molecule type" value="Genomic_DNA"/>
</dbReference>
<dbReference type="PANTHER" id="PTHR11904:SF9">
    <property type="entry name" value="PURINE NUCLEOSIDE PHOSPHORYLASE-RELATED"/>
    <property type="match status" value="1"/>
</dbReference>
<keyword evidence="4 7" id="KW-0328">Glycosyltransferase</keyword>
<accession>A0A9D1IEB9</accession>
<gene>
    <name evidence="10" type="ORF">IAC53_00635</name>
</gene>
<evidence type="ECO:0000313" key="11">
    <source>
        <dbReference type="Proteomes" id="UP000824071"/>
    </source>
</evidence>
<name>A0A9D1IEB9_9FIRM</name>
<feature type="binding site" evidence="8">
    <location>
        <position position="59"/>
    </location>
    <ligand>
        <name>phosphate</name>
        <dbReference type="ChEBI" id="CHEBI:43474"/>
    </ligand>
</feature>
<evidence type="ECO:0000256" key="8">
    <source>
        <dbReference type="PIRSR" id="PIRSR000477-2"/>
    </source>
</evidence>
<evidence type="ECO:0000256" key="1">
    <source>
        <dbReference type="ARBA" id="ARBA00002678"/>
    </source>
</evidence>
<dbReference type="NCBIfam" id="TIGR01700">
    <property type="entry name" value="PNPH"/>
    <property type="match status" value="1"/>
</dbReference>
<dbReference type="Pfam" id="PF01048">
    <property type="entry name" value="PNP_UDP_1"/>
    <property type="match status" value="1"/>
</dbReference>
<evidence type="ECO:0000256" key="7">
    <source>
        <dbReference type="PIRNR" id="PIRNR000477"/>
    </source>
</evidence>
<evidence type="ECO:0000256" key="3">
    <source>
        <dbReference type="ARBA" id="ARBA00006751"/>
    </source>
</evidence>
<dbReference type="SUPFAM" id="SSF53167">
    <property type="entry name" value="Purine and uridine phosphorylases"/>
    <property type="match status" value="1"/>
</dbReference>
<dbReference type="InterPro" id="IPR011268">
    <property type="entry name" value="Purine_phosphorylase"/>
</dbReference>
<keyword evidence="5 7" id="KW-0808">Transferase</keyword>
<evidence type="ECO:0000313" key="10">
    <source>
        <dbReference type="EMBL" id="HIU35101.1"/>
    </source>
</evidence>
<comment type="caution">
    <text evidence="10">The sequence shown here is derived from an EMBL/GenBank/DDBJ whole genome shotgun (WGS) entry which is preliminary data.</text>
</comment>
<dbReference type="EC" id="2.4.2.1" evidence="7"/>
<dbReference type="GO" id="GO:0004731">
    <property type="term" value="F:purine-nucleoside phosphorylase activity"/>
    <property type="evidence" value="ECO:0007669"/>
    <property type="project" value="UniProtKB-EC"/>
</dbReference>
<comment type="pathway">
    <text evidence="2 7">Purine metabolism; purine nucleoside salvage.</text>
</comment>
<dbReference type="InterPro" id="IPR035994">
    <property type="entry name" value="Nucleoside_phosphorylase_sf"/>
</dbReference>
<comment type="similarity">
    <text evidence="3 7">Belongs to the PNP/MTAP phosphorylase family.</text>
</comment>
<dbReference type="NCBIfam" id="TIGR01697">
    <property type="entry name" value="PNPH-PUNA-XAPA"/>
    <property type="match status" value="1"/>
</dbReference>
<dbReference type="PIRSF" id="PIRSF000477">
    <property type="entry name" value="PurNPase"/>
    <property type="match status" value="1"/>
</dbReference>
<feature type="binding site" evidence="8">
    <location>
        <position position="210"/>
    </location>
    <ligand>
        <name>phosphate</name>
        <dbReference type="ChEBI" id="CHEBI:43474"/>
    </ligand>
</feature>
<evidence type="ECO:0000259" key="9">
    <source>
        <dbReference type="Pfam" id="PF01048"/>
    </source>
</evidence>
<feature type="binding site" evidence="8">
    <location>
        <position position="28"/>
    </location>
    <ligand>
        <name>phosphate</name>
        <dbReference type="ChEBI" id="CHEBI:43474"/>
    </ligand>
</feature>
<dbReference type="InterPro" id="IPR011270">
    <property type="entry name" value="Pur_Nuc_Pase_Ino/Guo-sp"/>
</dbReference>
<protein>
    <recommendedName>
        <fullName evidence="7">Purine nucleoside phosphorylase</fullName>
        <ecNumber evidence="7">2.4.2.1</ecNumber>
    </recommendedName>
    <alternativeName>
        <fullName evidence="7">Inosine-guanosine phosphorylase</fullName>
    </alternativeName>
</protein>
<comment type="catalytic activity">
    <reaction evidence="6">
        <text>a purine 2'-deoxy-D-ribonucleoside + phosphate = a purine nucleobase + 2-deoxy-alpha-D-ribose 1-phosphate</text>
        <dbReference type="Rhea" id="RHEA:36431"/>
        <dbReference type="ChEBI" id="CHEBI:26386"/>
        <dbReference type="ChEBI" id="CHEBI:43474"/>
        <dbReference type="ChEBI" id="CHEBI:57259"/>
        <dbReference type="ChEBI" id="CHEBI:142361"/>
        <dbReference type="EC" id="2.4.2.1"/>
    </reaction>
</comment>
<feature type="binding site" evidence="8">
    <location>
        <position position="111"/>
    </location>
    <ligand>
        <name>phosphate</name>
        <dbReference type="ChEBI" id="CHEBI:43474"/>
    </ligand>
</feature>
<reference evidence="10" key="1">
    <citation type="submission" date="2020-10" db="EMBL/GenBank/DDBJ databases">
        <authorList>
            <person name="Gilroy R."/>
        </authorList>
    </citation>
    <scope>NUCLEOTIDE SEQUENCE</scope>
    <source>
        <strain evidence="10">ChiGjej1B1-19959</strain>
    </source>
</reference>
<dbReference type="Proteomes" id="UP000824071">
    <property type="component" value="Unassembled WGS sequence"/>
</dbReference>
<feature type="binding site" evidence="8">
    <location>
        <position position="191"/>
    </location>
    <ligand>
        <name>a purine D-ribonucleoside</name>
        <dbReference type="ChEBI" id="CHEBI:142355"/>
    </ligand>
</feature>
<dbReference type="PANTHER" id="PTHR11904">
    <property type="entry name" value="METHYLTHIOADENOSINE/PURINE NUCLEOSIDE PHOSPHORYLASE"/>
    <property type="match status" value="1"/>
</dbReference>
<reference evidence="10" key="2">
    <citation type="journal article" date="2021" name="PeerJ">
        <title>Extensive microbial diversity within the chicken gut microbiome revealed by metagenomics and culture.</title>
        <authorList>
            <person name="Gilroy R."/>
            <person name="Ravi A."/>
            <person name="Getino M."/>
            <person name="Pursley I."/>
            <person name="Horton D.L."/>
            <person name="Alikhan N.F."/>
            <person name="Baker D."/>
            <person name="Gharbi K."/>
            <person name="Hall N."/>
            <person name="Watson M."/>
            <person name="Adriaenssens E.M."/>
            <person name="Foster-Nyarko E."/>
            <person name="Jarju S."/>
            <person name="Secka A."/>
            <person name="Antonio M."/>
            <person name="Oren A."/>
            <person name="Chaudhuri R.R."/>
            <person name="La Ragione R."/>
            <person name="Hildebrand F."/>
            <person name="Pallen M.J."/>
        </authorList>
    </citation>
    <scope>NUCLEOTIDE SEQUENCE</scope>
    <source>
        <strain evidence="10">ChiGjej1B1-19959</strain>
    </source>
</reference>
<feature type="domain" description="Nucleoside phosphorylase" evidence="9">
    <location>
        <begin position="23"/>
        <end position="267"/>
    </location>
</feature>
<comment type="function">
    <text evidence="1">The purine nucleoside phosphorylases catalyze the phosphorolytic breakdown of the N-glycosidic bond in the beta-(deoxy)ribonucleoside molecules, with the formation of the corresponding free purine bases and pentose-1-phosphate. Cleaves guanosine, inosine, 2'-deoxyguanosine and 2'-deoxyinosine.</text>
</comment>
<dbReference type="NCBIfam" id="NF006054">
    <property type="entry name" value="PRK08202.1"/>
    <property type="match status" value="1"/>
</dbReference>
<dbReference type="CDD" id="cd09009">
    <property type="entry name" value="PNP-EcPNPII_like"/>
    <property type="match status" value="1"/>
</dbReference>
<feature type="binding site" evidence="8">
    <location>
        <begin position="79"/>
        <end position="81"/>
    </location>
    <ligand>
        <name>phosphate</name>
        <dbReference type="ChEBI" id="CHEBI:43474"/>
    </ligand>
</feature>
<dbReference type="InterPro" id="IPR000845">
    <property type="entry name" value="Nucleoside_phosphorylase_d"/>
</dbReference>
<dbReference type="AlphaFoldDB" id="A0A9D1IEB9"/>
<sequence>MADTVRAYLDLLRPYCKETPRAAVILGSGLGALGDRLEDASAVDYASLPGFPVSTAPGHRGRFLFGRLAGVPVVCMQGRLHLYEGHSARDVALPVRVMRGLGAEILLATNAAGGINTGFSVGDLMLIEDHINFTGQNPLVGPNDGTLGPRFPDMSYAYDPALRALAERCAAACGIRLCKGVYLACQGPSYETPAEIRAFRTLGADAVGMSTVPEVIAANHCGMRVLAFSLISNMAAGVLPQKLTEEEVLEAGRQNGARLERLVTAILQNL</sequence>
<evidence type="ECO:0000256" key="6">
    <source>
        <dbReference type="ARBA" id="ARBA00048556"/>
    </source>
</evidence>
<evidence type="ECO:0000256" key="2">
    <source>
        <dbReference type="ARBA" id="ARBA00005058"/>
    </source>
</evidence>
<evidence type="ECO:0000256" key="5">
    <source>
        <dbReference type="ARBA" id="ARBA00022679"/>
    </source>
</evidence>
<proteinExistence type="inferred from homology"/>
<dbReference type="GO" id="GO:0009116">
    <property type="term" value="P:nucleoside metabolic process"/>
    <property type="evidence" value="ECO:0007669"/>
    <property type="project" value="InterPro"/>
</dbReference>
<dbReference type="GO" id="GO:0005737">
    <property type="term" value="C:cytoplasm"/>
    <property type="evidence" value="ECO:0007669"/>
    <property type="project" value="TreeGrafter"/>
</dbReference>
<evidence type="ECO:0000256" key="4">
    <source>
        <dbReference type="ARBA" id="ARBA00022676"/>
    </source>
</evidence>
<organism evidence="10 11">
    <name type="scientific">Candidatus Fimenecus excrementigallinarum</name>
    <dbReference type="NCBI Taxonomy" id="2840816"/>
    <lineage>
        <taxon>Bacteria</taxon>
        <taxon>Bacillati</taxon>
        <taxon>Bacillota</taxon>
        <taxon>Clostridia</taxon>
        <taxon>Candidatus Fimenecus</taxon>
    </lineage>
</organism>
<feature type="binding site" evidence="8">
    <location>
        <position position="233"/>
    </location>
    <ligand>
        <name>a purine D-ribonucleoside</name>
        <dbReference type="ChEBI" id="CHEBI:142355"/>
    </ligand>
</feature>
<dbReference type="Gene3D" id="3.40.50.1580">
    <property type="entry name" value="Nucleoside phosphorylase domain"/>
    <property type="match status" value="1"/>
</dbReference>